<comment type="catalytic activity">
    <reaction evidence="13">
        <text>(5Z,8Z,11Z,14Z)-eicosatetraenoyl-CoA + H2O = (5Z,8Z,11Z,14Z)-eicosatetraenoate + CoA + H(+)</text>
        <dbReference type="Rhea" id="RHEA:40151"/>
        <dbReference type="ChEBI" id="CHEBI:15377"/>
        <dbReference type="ChEBI" id="CHEBI:15378"/>
        <dbReference type="ChEBI" id="CHEBI:32395"/>
        <dbReference type="ChEBI" id="CHEBI:57287"/>
        <dbReference type="ChEBI" id="CHEBI:57368"/>
    </reaction>
    <physiologicalReaction direction="left-to-right" evidence="13">
        <dbReference type="Rhea" id="RHEA:40152"/>
    </physiologicalReaction>
</comment>
<feature type="domain" description="Thioesterase" evidence="24">
    <location>
        <begin position="169"/>
        <end position="238"/>
    </location>
</feature>
<evidence type="ECO:0000256" key="6">
    <source>
        <dbReference type="ARBA" id="ARBA00022703"/>
    </source>
</evidence>
<evidence type="ECO:0000256" key="3">
    <source>
        <dbReference type="ARBA" id="ARBA00004632"/>
    </source>
</evidence>
<reference evidence="25 26" key="1">
    <citation type="journal article" date="2019" name="Int. J. Syst. Evol. Microbiol.">
        <title>The Global Catalogue of Microorganisms (GCM) 10K type strain sequencing project: providing services to taxonomists for standard genome sequencing and annotation.</title>
        <authorList>
            <consortium name="The Broad Institute Genomics Platform"/>
            <consortium name="The Broad Institute Genome Sequencing Center for Infectious Disease"/>
            <person name="Wu L."/>
            <person name="Ma J."/>
        </authorList>
    </citation>
    <scope>NUCLEOTIDE SEQUENCE [LARGE SCALE GENOMIC DNA]</scope>
    <source>
        <strain evidence="25 26">JCM 15313</strain>
    </source>
</reference>
<keyword evidence="12" id="KW-0966">Cell projection</keyword>
<evidence type="ECO:0000256" key="17">
    <source>
        <dbReference type="ARBA" id="ARBA00040123"/>
    </source>
</evidence>
<comment type="similarity">
    <text evidence="15">Belongs to the THEM4/THEM5 thioesterase family.</text>
</comment>
<dbReference type="Proteomes" id="UP001501585">
    <property type="component" value="Unassembled WGS sequence"/>
</dbReference>
<dbReference type="PANTHER" id="PTHR12418">
    <property type="entry name" value="ACYL-COENZYME A THIOESTERASE THEM4"/>
    <property type="match status" value="1"/>
</dbReference>
<evidence type="ECO:0000256" key="8">
    <source>
        <dbReference type="ARBA" id="ARBA00022832"/>
    </source>
</evidence>
<sequence>MIYYRVTFGFGGRSDFNHVVCRAAAEADDERSDEGAMTAEAHPVSDLPDPRSLGFTVVAEDDLPTELTDLVDQVRTLIDTVAHTEAGSADLAAARELVAEAVKRIDGDRRPIGALVHRSEFEGPVGFGTLTNVVEGPTNPAAPPLRMERAEEGLRAEVTLSGVYQGPPGLVHGGWIAAMLDQALGSASAAAGMPGLTANLDVNYRNPTPLNVPLEITARVTGTERRKVFVAAEIRHNGEITAEGTAVMVQVALPG</sequence>
<evidence type="ECO:0000259" key="24">
    <source>
        <dbReference type="Pfam" id="PF03061"/>
    </source>
</evidence>
<protein>
    <recommendedName>
        <fullName evidence="17">Acyl-coenzyme A thioesterase THEM4</fullName>
        <ecNumber evidence="16">3.1.2.2</ecNumber>
    </recommendedName>
    <alternativeName>
        <fullName evidence="18">Thioesterase superfamily member 4</fullName>
    </alternativeName>
</protein>
<dbReference type="SUPFAM" id="SSF54637">
    <property type="entry name" value="Thioesterase/thiol ester dehydrase-isomerase"/>
    <property type="match status" value="1"/>
</dbReference>
<evidence type="ECO:0000256" key="14">
    <source>
        <dbReference type="ARBA" id="ARBA00037002"/>
    </source>
</evidence>
<dbReference type="EC" id="3.1.2.2" evidence="16"/>
<evidence type="ECO:0000256" key="5">
    <source>
        <dbReference type="ARBA" id="ARBA00022490"/>
    </source>
</evidence>
<evidence type="ECO:0000256" key="7">
    <source>
        <dbReference type="ARBA" id="ARBA00022801"/>
    </source>
</evidence>
<evidence type="ECO:0000313" key="25">
    <source>
        <dbReference type="EMBL" id="GAA1984985.1"/>
    </source>
</evidence>
<evidence type="ECO:0000256" key="18">
    <source>
        <dbReference type="ARBA" id="ARBA00043210"/>
    </source>
</evidence>
<evidence type="ECO:0000256" key="16">
    <source>
        <dbReference type="ARBA" id="ARBA00038848"/>
    </source>
</evidence>
<comment type="catalytic activity">
    <reaction evidence="14">
        <text>(9Z)-octadecenoyl-CoA + H2O = (9Z)-octadecenoate + CoA + H(+)</text>
        <dbReference type="Rhea" id="RHEA:40139"/>
        <dbReference type="ChEBI" id="CHEBI:15377"/>
        <dbReference type="ChEBI" id="CHEBI:15378"/>
        <dbReference type="ChEBI" id="CHEBI:30823"/>
        <dbReference type="ChEBI" id="CHEBI:57287"/>
        <dbReference type="ChEBI" id="CHEBI:57387"/>
    </reaction>
    <physiologicalReaction direction="left-to-right" evidence="14">
        <dbReference type="Rhea" id="RHEA:40140"/>
    </physiologicalReaction>
</comment>
<keyword evidence="7" id="KW-0378">Hydrolase</keyword>
<dbReference type="Pfam" id="PF03061">
    <property type="entry name" value="4HBT"/>
    <property type="match status" value="1"/>
</dbReference>
<name>A0ABN2SE47_9ACTN</name>
<keyword evidence="10" id="KW-0443">Lipid metabolism</keyword>
<evidence type="ECO:0000256" key="1">
    <source>
        <dbReference type="ARBA" id="ARBA00004170"/>
    </source>
</evidence>
<dbReference type="InterPro" id="IPR006683">
    <property type="entry name" value="Thioestr_dom"/>
</dbReference>
<dbReference type="CDD" id="cd03443">
    <property type="entry name" value="PaaI_thioesterase"/>
    <property type="match status" value="1"/>
</dbReference>
<comment type="catalytic activity">
    <reaction evidence="20">
        <text>hexadecanoyl-CoA + H2O = hexadecanoate + CoA + H(+)</text>
        <dbReference type="Rhea" id="RHEA:16645"/>
        <dbReference type="ChEBI" id="CHEBI:7896"/>
        <dbReference type="ChEBI" id="CHEBI:15377"/>
        <dbReference type="ChEBI" id="CHEBI:15378"/>
        <dbReference type="ChEBI" id="CHEBI:57287"/>
        <dbReference type="ChEBI" id="CHEBI:57379"/>
        <dbReference type="EC" id="3.1.2.2"/>
    </reaction>
    <physiologicalReaction direction="left-to-right" evidence="20">
        <dbReference type="Rhea" id="RHEA:16646"/>
    </physiologicalReaction>
</comment>
<dbReference type="PANTHER" id="PTHR12418:SF19">
    <property type="entry name" value="ACYL-COENZYME A THIOESTERASE THEM4"/>
    <property type="match status" value="1"/>
</dbReference>
<keyword evidence="6" id="KW-0053">Apoptosis</keyword>
<gene>
    <name evidence="25" type="ORF">GCM10009799_07990</name>
</gene>
<keyword evidence="26" id="KW-1185">Reference proteome</keyword>
<keyword evidence="5" id="KW-0963">Cytoplasm</keyword>
<evidence type="ECO:0000256" key="23">
    <source>
        <dbReference type="ARBA" id="ARBA00048180"/>
    </source>
</evidence>
<dbReference type="InterPro" id="IPR052365">
    <property type="entry name" value="THEM4/THEM5_acyl-CoA_thioest"/>
</dbReference>
<keyword evidence="11" id="KW-0472">Membrane</keyword>
<evidence type="ECO:0000256" key="22">
    <source>
        <dbReference type="ARBA" id="ARBA00048074"/>
    </source>
</evidence>
<evidence type="ECO:0000313" key="26">
    <source>
        <dbReference type="Proteomes" id="UP001501585"/>
    </source>
</evidence>
<evidence type="ECO:0000256" key="19">
    <source>
        <dbReference type="ARBA" id="ARBA00047588"/>
    </source>
</evidence>
<evidence type="ECO:0000256" key="13">
    <source>
        <dbReference type="ARBA" id="ARBA00035852"/>
    </source>
</evidence>
<comment type="catalytic activity">
    <reaction evidence="19">
        <text>octanoyl-CoA + H2O = octanoate + CoA + H(+)</text>
        <dbReference type="Rhea" id="RHEA:30143"/>
        <dbReference type="ChEBI" id="CHEBI:15377"/>
        <dbReference type="ChEBI" id="CHEBI:15378"/>
        <dbReference type="ChEBI" id="CHEBI:25646"/>
        <dbReference type="ChEBI" id="CHEBI:57287"/>
        <dbReference type="ChEBI" id="CHEBI:57386"/>
    </reaction>
    <physiologicalReaction direction="left-to-right" evidence="19">
        <dbReference type="Rhea" id="RHEA:30144"/>
    </physiologicalReaction>
</comment>
<evidence type="ECO:0000256" key="12">
    <source>
        <dbReference type="ARBA" id="ARBA00023273"/>
    </source>
</evidence>
<dbReference type="InterPro" id="IPR029069">
    <property type="entry name" value="HotDog_dom_sf"/>
</dbReference>
<keyword evidence="8" id="KW-0276">Fatty acid metabolism</keyword>
<evidence type="ECO:0000256" key="11">
    <source>
        <dbReference type="ARBA" id="ARBA00023136"/>
    </source>
</evidence>
<accession>A0ABN2SE47</accession>
<comment type="caution">
    <text evidence="25">The sequence shown here is derived from an EMBL/GenBank/DDBJ whole genome shotgun (WGS) entry which is preliminary data.</text>
</comment>
<comment type="subcellular location">
    <subcellularLocation>
        <location evidence="3">Cell projection</location>
        <location evidence="3">Ruffle membrane</location>
    </subcellularLocation>
    <subcellularLocation>
        <location evidence="2">Cytoplasm</location>
    </subcellularLocation>
    <subcellularLocation>
        <location evidence="1">Membrane</location>
        <topology evidence="1">Peripheral membrane protein</topology>
    </subcellularLocation>
</comment>
<dbReference type="EMBL" id="BAAAPC010000003">
    <property type="protein sequence ID" value="GAA1984985.1"/>
    <property type="molecule type" value="Genomic_DNA"/>
</dbReference>
<evidence type="ECO:0000256" key="2">
    <source>
        <dbReference type="ARBA" id="ARBA00004496"/>
    </source>
</evidence>
<proteinExistence type="inferred from homology"/>
<evidence type="ECO:0000256" key="4">
    <source>
        <dbReference type="ARBA" id="ARBA00022475"/>
    </source>
</evidence>
<evidence type="ECO:0000256" key="9">
    <source>
        <dbReference type="ARBA" id="ARBA00022946"/>
    </source>
</evidence>
<evidence type="ECO:0000256" key="15">
    <source>
        <dbReference type="ARBA" id="ARBA00038456"/>
    </source>
</evidence>
<keyword evidence="4" id="KW-1003">Cell membrane</keyword>
<dbReference type="Gene3D" id="3.10.129.10">
    <property type="entry name" value="Hotdog Thioesterase"/>
    <property type="match status" value="1"/>
</dbReference>
<comment type="catalytic activity">
    <reaction evidence="22">
        <text>dodecanoyl-CoA + H2O = dodecanoate + CoA + H(+)</text>
        <dbReference type="Rhea" id="RHEA:30135"/>
        <dbReference type="ChEBI" id="CHEBI:15377"/>
        <dbReference type="ChEBI" id="CHEBI:15378"/>
        <dbReference type="ChEBI" id="CHEBI:18262"/>
        <dbReference type="ChEBI" id="CHEBI:57287"/>
        <dbReference type="ChEBI" id="CHEBI:57375"/>
    </reaction>
    <physiologicalReaction direction="left-to-right" evidence="22">
        <dbReference type="Rhea" id="RHEA:30136"/>
    </physiologicalReaction>
</comment>
<comment type="catalytic activity">
    <reaction evidence="23">
        <text>tetradecanoyl-CoA + H2O = tetradecanoate + CoA + H(+)</text>
        <dbReference type="Rhea" id="RHEA:40119"/>
        <dbReference type="ChEBI" id="CHEBI:15377"/>
        <dbReference type="ChEBI" id="CHEBI:15378"/>
        <dbReference type="ChEBI" id="CHEBI:30807"/>
        <dbReference type="ChEBI" id="CHEBI:57287"/>
        <dbReference type="ChEBI" id="CHEBI:57385"/>
    </reaction>
    <physiologicalReaction direction="left-to-right" evidence="23">
        <dbReference type="Rhea" id="RHEA:40120"/>
    </physiologicalReaction>
</comment>
<organism evidence="25 26">
    <name type="scientific">Nocardiopsis rhodophaea</name>
    <dbReference type="NCBI Taxonomy" id="280238"/>
    <lineage>
        <taxon>Bacteria</taxon>
        <taxon>Bacillati</taxon>
        <taxon>Actinomycetota</taxon>
        <taxon>Actinomycetes</taxon>
        <taxon>Streptosporangiales</taxon>
        <taxon>Nocardiopsidaceae</taxon>
        <taxon>Nocardiopsis</taxon>
    </lineage>
</organism>
<keyword evidence="9" id="KW-0809">Transit peptide</keyword>
<evidence type="ECO:0000256" key="10">
    <source>
        <dbReference type="ARBA" id="ARBA00023098"/>
    </source>
</evidence>
<evidence type="ECO:0000256" key="20">
    <source>
        <dbReference type="ARBA" id="ARBA00047734"/>
    </source>
</evidence>
<comment type="catalytic activity">
    <reaction evidence="21">
        <text>decanoyl-CoA + H2O = decanoate + CoA + H(+)</text>
        <dbReference type="Rhea" id="RHEA:40059"/>
        <dbReference type="ChEBI" id="CHEBI:15377"/>
        <dbReference type="ChEBI" id="CHEBI:15378"/>
        <dbReference type="ChEBI" id="CHEBI:27689"/>
        <dbReference type="ChEBI" id="CHEBI:57287"/>
        <dbReference type="ChEBI" id="CHEBI:61430"/>
    </reaction>
    <physiologicalReaction direction="left-to-right" evidence="21">
        <dbReference type="Rhea" id="RHEA:40060"/>
    </physiologicalReaction>
</comment>
<evidence type="ECO:0000256" key="21">
    <source>
        <dbReference type="ARBA" id="ARBA00047969"/>
    </source>
</evidence>